<organism evidence="3 4">
    <name type="scientific">Pseudovibrio ascidiaceicola</name>
    <dbReference type="NCBI Taxonomy" id="285279"/>
    <lineage>
        <taxon>Bacteria</taxon>
        <taxon>Pseudomonadati</taxon>
        <taxon>Pseudomonadota</taxon>
        <taxon>Alphaproteobacteria</taxon>
        <taxon>Hyphomicrobiales</taxon>
        <taxon>Stappiaceae</taxon>
        <taxon>Pseudovibrio</taxon>
    </lineage>
</organism>
<keyword evidence="4" id="KW-1185">Reference proteome</keyword>
<dbReference type="SUPFAM" id="SSF63380">
    <property type="entry name" value="Riboflavin synthase domain-like"/>
    <property type="match status" value="1"/>
</dbReference>
<evidence type="ECO:0000259" key="2">
    <source>
        <dbReference type="PROSITE" id="PS51384"/>
    </source>
</evidence>
<dbReference type="CDD" id="cd06193">
    <property type="entry name" value="siderophore_interacting"/>
    <property type="match status" value="1"/>
</dbReference>
<protein>
    <submittedName>
        <fullName evidence="3">NADPH-dependent ferric siderophore reductase, contains FAD-binding and SIP domains</fullName>
    </submittedName>
</protein>
<dbReference type="InterPro" id="IPR017927">
    <property type="entry name" value="FAD-bd_FR_type"/>
</dbReference>
<dbReference type="Proteomes" id="UP000199598">
    <property type="component" value="Unassembled WGS sequence"/>
</dbReference>
<dbReference type="EMBL" id="FOSK01000009">
    <property type="protein sequence ID" value="SFK81863.1"/>
    <property type="molecule type" value="Genomic_DNA"/>
</dbReference>
<dbReference type="Gene3D" id="3.40.50.80">
    <property type="entry name" value="Nucleotide-binding domain of ferredoxin-NADP reductase (FNR) module"/>
    <property type="match status" value="1"/>
</dbReference>
<evidence type="ECO:0000313" key="3">
    <source>
        <dbReference type="EMBL" id="SFK81863.1"/>
    </source>
</evidence>
<dbReference type="PANTHER" id="PTHR30157">
    <property type="entry name" value="FERRIC REDUCTASE, NADPH-DEPENDENT"/>
    <property type="match status" value="1"/>
</dbReference>
<evidence type="ECO:0000256" key="1">
    <source>
        <dbReference type="ARBA" id="ARBA00035644"/>
    </source>
</evidence>
<comment type="similarity">
    <text evidence="1">Belongs to the SIP oxidoreductase family.</text>
</comment>
<evidence type="ECO:0000313" key="4">
    <source>
        <dbReference type="Proteomes" id="UP000199598"/>
    </source>
</evidence>
<dbReference type="InterPro" id="IPR017938">
    <property type="entry name" value="Riboflavin_synthase-like_b-brl"/>
</dbReference>
<dbReference type="PROSITE" id="PS51384">
    <property type="entry name" value="FAD_FR"/>
    <property type="match status" value="1"/>
</dbReference>
<dbReference type="Gene3D" id="2.40.30.10">
    <property type="entry name" value="Translation factors"/>
    <property type="match status" value="1"/>
</dbReference>
<dbReference type="InterPro" id="IPR039261">
    <property type="entry name" value="FNR_nucleotide-bd"/>
</dbReference>
<proteinExistence type="inferred from homology"/>
<feature type="domain" description="FAD-binding FR-type" evidence="2">
    <location>
        <begin position="111"/>
        <end position="234"/>
    </location>
</feature>
<reference evidence="3 4" key="1">
    <citation type="submission" date="2016-10" db="EMBL/GenBank/DDBJ databases">
        <authorList>
            <person name="Varghese N."/>
            <person name="Submissions S."/>
        </authorList>
    </citation>
    <scope>NUCLEOTIDE SEQUENCE [LARGE SCALE GENOMIC DNA]</scope>
    <source>
        <strain evidence="3 4">DSM 16392</strain>
    </source>
</reference>
<dbReference type="InterPro" id="IPR013113">
    <property type="entry name" value="SIP_FAD-bd"/>
</dbReference>
<dbReference type="RefSeq" id="WP_093521499.1">
    <property type="nucleotide sequence ID" value="NZ_FOSK01000009.1"/>
</dbReference>
<dbReference type="Pfam" id="PF04954">
    <property type="entry name" value="SIP"/>
    <property type="match status" value="1"/>
</dbReference>
<accession>A0A1I4CM86</accession>
<dbReference type="Pfam" id="PF08021">
    <property type="entry name" value="FAD_binding_9"/>
    <property type="match status" value="1"/>
</dbReference>
<name>A0A1I4CM86_9HYPH</name>
<dbReference type="InterPro" id="IPR007037">
    <property type="entry name" value="SIP_rossman_dom"/>
</dbReference>
<sequence>MTTTATELHKIESLIPGIEYAKAIELFGAEAKLHNLTLEEVTSEHYRVSSPVGLVEFLKVDTQAKLVISASSQDALHLVKESIEHLIGHVDINIPPQMVWSGDFTAGVYPPNFLEVKVVRTAAFSSNFIRVTVAAKGIERFFEGGLHFRLLFSKNLGFEARWPYWDDKGRTVWPEGDHELMRPVYTVRQFDRSAQSIDFDVFLHEGGPTAEWAARVNEGDKVGLLGPGGGWIPEADYLLLAGDETAIPAISRILESSPADAKGTVIISVSKKGMEAPIPLPETMSLEWIYRDVDGHDGLLEAAKQVEIPEVQEAFLWFAAEKKTAKKARKHFRNEVGFKADNCYIAGFWEEE</sequence>
<dbReference type="PANTHER" id="PTHR30157:SF0">
    <property type="entry name" value="NADPH-DEPENDENT FERRIC-CHELATE REDUCTASE"/>
    <property type="match status" value="1"/>
</dbReference>
<comment type="caution">
    <text evidence="3">The sequence shown here is derived from an EMBL/GenBank/DDBJ whole genome shotgun (WGS) entry which is preliminary data.</text>
</comment>
<dbReference type="InterPro" id="IPR039374">
    <property type="entry name" value="SIP_fam"/>
</dbReference>
<gene>
    <name evidence="3" type="ORF">SAMN04488518_109229</name>
</gene>